<comment type="function">
    <text evidence="1">Catalyzes the oxidation of protoporphyrinogen IX to protoporphyrin IX.</text>
</comment>
<keyword evidence="1" id="KW-0349">Heme</keyword>
<dbReference type="GO" id="GO:0005886">
    <property type="term" value="C:plasma membrane"/>
    <property type="evidence" value="ECO:0007669"/>
    <property type="project" value="UniProtKB-UniRule"/>
</dbReference>
<evidence type="ECO:0000313" key="3">
    <source>
        <dbReference type="EMBL" id="QDL92773.1"/>
    </source>
</evidence>
<dbReference type="Pfam" id="PF03653">
    <property type="entry name" value="UPF0093"/>
    <property type="match status" value="1"/>
</dbReference>
<reference evidence="3 4" key="1">
    <citation type="submission" date="2019-06" db="EMBL/GenBank/DDBJ databases">
        <title>Genome sequence of Rhodobacteraceae bacterium D4M1.</title>
        <authorList>
            <person name="Cao J."/>
        </authorList>
    </citation>
    <scope>NUCLEOTIDE SEQUENCE [LARGE SCALE GENOMIC DNA]</scope>
    <source>
        <strain evidence="3 4">D4M1</strain>
    </source>
</reference>
<protein>
    <recommendedName>
        <fullName evidence="1">Protoporphyrinogen IX oxidase</fullName>
        <ecNumber evidence="1">1.3.99.-</ecNumber>
    </recommendedName>
</protein>
<dbReference type="GO" id="GO:0070818">
    <property type="term" value="F:protoporphyrinogen oxidase activity"/>
    <property type="evidence" value="ECO:0007669"/>
    <property type="project" value="UniProtKB-UniRule"/>
</dbReference>
<dbReference type="Proteomes" id="UP000305888">
    <property type="component" value="Chromosome"/>
</dbReference>
<dbReference type="RefSeq" id="WP_138574534.1">
    <property type="nucleotide sequence ID" value="NZ_CP040818.1"/>
</dbReference>
<evidence type="ECO:0000256" key="2">
    <source>
        <dbReference type="SAM" id="Phobius"/>
    </source>
</evidence>
<dbReference type="AlphaFoldDB" id="A0A5B8G2D7"/>
<proteinExistence type="inferred from homology"/>
<keyword evidence="2" id="KW-0812">Transmembrane</keyword>
<keyword evidence="1" id="KW-1003">Cell membrane</keyword>
<comment type="pathway">
    <text evidence="1">Porphyrin-containing compound metabolism; protoporphyrin-IX biosynthesis; protoporphyrin-IX from protoporphyrinogen-IX: step 1/1.</text>
</comment>
<comment type="catalytic activity">
    <reaction evidence="1">
        <text>protoporphyrinogen IX + 3 A = protoporphyrin IX + 3 AH2</text>
        <dbReference type="Rhea" id="RHEA:62000"/>
        <dbReference type="ChEBI" id="CHEBI:13193"/>
        <dbReference type="ChEBI" id="CHEBI:17499"/>
        <dbReference type="ChEBI" id="CHEBI:57306"/>
        <dbReference type="ChEBI" id="CHEBI:57307"/>
    </reaction>
</comment>
<accession>A0A5B8G2D7</accession>
<dbReference type="GO" id="GO:0046872">
    <property type="term" value="F:metal ion binding"/>
    <property type="evidence" value="ECO:0007669"/>
    <property type="project" value="UniProtKB-UniRule"/>
</dbReference>
<sequence length="134" mass="14257">MLYDIAKAAHIFSVLLWTGGMLALAIVLPVASGARGAARAVHRWDRAVTMPAMAAAWVLGLWMAWSGGWFSEGWLHGKLLLVVVLSPVSGMLSAAMRRAAAGEMRALNPVQRNAGWIVAGVVAIVALLVELKPF</sequence>
<feature type="transmembrane region" description="Helical" evidence="2">
    <location>
        <begin position="77"/>
        <end position="94"/>
    </location>
</feature>
<organism evidence="3 4">
    <name type="scientific">Paroceanicella profunda</name>
    <dbReference type="NCBI Taxonomy" id="2579971"/>
    <lineage>
        <taxon>Bacteria</taxon>
        <taxon>Pseudomonadati</taxon>
        <taxon>Pseudomonadota</taxon>
        <taxon>Alphaproteobacteria</taxon>
        <taxon>Rhodobacterales</taxon>
        <taxon>Paracoccaceae</taxon>
        <taxon>Paroceanicella</taxon>
    </lineage>
</organism>
<evidence type="ECO:0000313" key="4">
    <source>
        <dbReference type="Proteomes" id="UP000305888"/>
    </source>
</evidence>
<comment type="similarity">
    <text evidence="1">Belongs to the HemJ family.</text>
</comment>
<feature type="transmembrane region" description="Helical" evidence="2">
    <location>
        <begin position="46"/>
        <end position="65"/>
    </location>
</feature>
<keyword evidence="1" id="KW-0408">Iron</keyword>
<keyword evidence="1 2" id="KW-0472">Membrane</keyword>
<keyword evidence="2" id="KW-1133">Transmembrane helix</keyword>
<comment type="cofactor">
    <cofactor evidence="1">
        <name>heme b</name>
        <dbReference type="ChEBI" id="CHEBI:60344"/>
    </cofactor>
    <text evidence="1">Binds 1 heme b (iron(II)-protoporphyrin IX) group per subunit.</text>
</comment>
<name>A0A5B8G2D7_9RHOB</name>
<evidence type="ECO:0000256" key="1">
    <source>
        <dbReference type="PIRNR" id="PIRNR004638"/>
    </source>
</evidence>
<dbReference type="InterPro" id="IPR005265">
    <property type="entry name" value="HemJ-like"/>
</dbReference>
<dbReference type="KEGG" id="ppru:FDP22_13845"/>
<dbReference type="OrthoDB" id="8367737at2"/>
<dbReference type="EC" id="1.3.99.-" evidence="1"/>
<feature type="transmembrane region" description="Helical" evidence="2">
    <location>
        <begin position="114"/>
        <end position="131"/>
    </location>
</feature>
<feature type="transmembrane region" description="Helical" evidence="2">
    <location>
        <begin position="12"/>
        <end position="34"/>
    </location>
</feature>
<dbReference type="UniPathway" id="UPA00251">
    <property type="reaction ID" value="UER00324"/>
</dbReference>
<dbReference type="EMBL" id="CP040818">
    <property type="protein sequence ID" value="QDL92773.1"/>
    <property type="molecule type" value="Genomic_DNA"/>
</dbReference>
<keyword evidence="4" id="KW-1185">Reference proteome</keyword>
<dbReference type="GO" id="GO:0006782">
    <property type="term" value="P:protoporphyrinogen IX biosynthetic process"/>
    <property type="evidence" value="ECO:0007669"/>
    <property type="project" value="UniProtKB-UniRule"/>
</dbReference>
<dbReference type="PIRSF" id="PIRSF004638">
    <property type="entry name" value="UCP004638"/>
    <property type="match status" value="1"/>
</dbReference>
<keyword evidence="1" id="KW-0479">Metal-binding</keyword>
<gene>
    <name evidence="3" type="ORF">FDP22_13845</name>
</gene>